<dbReference type="PANTHER" id="PTHR15715">
    <property type="entry name" value="CENTROSOMAL PROTEIN OF 170 KDA"/>
    <property type="match status" value="1"/>
</dbReference>
<dbReference type="PANTHER" id="PTHR15715:SF37">
    <property type="entry name" value="LD47843P"/>
    <property type="match status" value="1"/>
</dbReference>
<organism evidence="5 6">
    <name type="scientific">Nakaseomyces bracarensis</name>
    <dbReference type="NCBI Taxonomy" id="273131"/>
    <lineage>
        <taxon>Eukaryota</taxon>
        <taxon>Fungi</taxon>
        <taxon>Dikarya</taxon>
        <taxon>Ascomycota</taxon>
        <taxon>Saccharomycotina</taxon>
        <taxon>Saccharomycetes</taxon>
        <taxon>Saccharomycetales</taxon>
        <taxon>Saccharomycetaceae</taxon>
        <taxon>Nakaseomyces</taxon>
    </lineage>
</organism>
<keyword evidence="6" id="KW-1185">Reference proteome</keyword>
<feature type="domain" description="FHA" evidence="4">
    <location>
        <begin position="120"/>
        <end position="199"/>
    </location>
</feature>
<evidence type="ECO:0000313" key="5">
    <source>
        <dbReference type="EMBL" id="KAL3234415.1"/>
    </source>
</evidence>
<evidence type="ECO:0000256" key="2">
    <source>
        <dbReference type="SAM" id="MobiDB-lite"/>
    </source>
</evidence>
<dbReference type="EMBL" id="JBEVYD010000003">
    <property type="protein sequence ID" value="KAL3234415.1"/>
    <property type="molecule type" value="Genomic_DNA"/>
</dbReference>
<feature type="transmembrane region" description="Helical" evidence="3">
    <location>
        <begin position="467"/>
        <end position="486"/>
    </location>
</feature>
<feature type="compositionally biased region" description="Polar residues" evidence="2">
    <location>
        <begin position="29"/>
        <end position="43"/>
    </location>
</feature>
<evidence type="ECO:0000256" key="1">
    <source>
        <dbReference type="SAM" id="Coils"/>
    </source>
</evidence>
<dbReference type="PROSITE" id="PS50006">
    <property type="entry name" value="FHA_DOMAIN"/>
    <property type="match status" value="1"/>
</dbReference>
<dbReference type="InterPro" id="IPR051176">
    <property type="entry name" value="Cent_Immune-Sig_Mod"/>
</dbReference>
<sequence>MMETSKAKDVLPSPALRENQLAHKHYHNKNYSITNRSNNGNYSDTKKHRSEKASNINANTTDREKNTPELVKRNSSSDRARAHKTAPMFRKKYHYTLVLKSLNNTFETKYLVIPFKPDGLKLGRPVANTNSNDNISLNNGGKSNKNSSTSTQVHPDNGNFDSRVLSRNHAYLSCDYYTGKIYLRDLKSSNGTFLNGKRIDQHDIEIKIGDLIDLGTDIDTKLEHRKISAIIEDVYIHPLFEYPDNSILASNVNPLNNGILKTIAFEASLNHSQGALDLEDTILRSDIDILSGIFINNSIGTSQKLIDVIRTLASELATKKIDKLRMKTVENFFIRYTADMDYQNKLLVEQNDKDLIVLQTDIKNELSNKLSNFMKDHERSIKETKELRETIVNSSSNEQEKINNRIKLAKGNLEDLKTRLEVEKFKNEKLQKRINDISILNEEVLNSAEKANEKPKSNKPRPYLRSWTFWTVGVVSVGVLTIALKLSSR</sequence>
<comment type="caution">
    <text evidence="5">The sequence shown here is derived from an EMBL/GenBank/DDBJ whole genome shotgun (WGS) entry which is preliminary data.</text>
</comment>
<protein>
    <submittedName>
        <fullName evidence="5">Vacuolar protein sorting-associated protein 64</fullName>
    </submittedName>
</protein>
<reference evidence="5 6" key="1">
    <citation type="submission" date="2024-05" db="EMBL/GenBank/DDBJ databases">
        <title>Long read based assembly of the Candida bracarensis genome reveals expanded adhesin content.</title>
        <authorList>
            <person name="Marcet-Houben M."/>
            <person name="Ksiezopolska E."/>
            <person name="Gabaldon T."/>
        </authorList>
    </citation>
    <scope>NUCLEOTIDE SEQUENCE [LARGE SCALE GENOMIC DNA]</scope>
    <source>
        <strain evidence="5 6">CBM6</strain>
    </source>
</reference>
<dbReference type="InterPro" id="IPR008984">
    <property type="entry name" value="SMAD_FHA_dom_sf"/>
</dbReference>
<accession>A0ABR4NZ12</accession>
<keyword evidence="3" id="KW-0812">Transmembrane</keyword>
<dbReference type="Proteomes" id="UP001623330">
    <property type="component" value="Unassembled WGS sequence"/>
</dbReference>
<dbReference type="Gene3D" id="2.60.200.20">
    <property type="match status" value="1"/>
</dbReference>
<evidence type="ECO:0000313" key="6">
    <source>
        <dbReference type="Proteomes" id="UP001623330"/>
    </source>
</evidence>
<keyword evidence="3" id="KW-0472">Membrane</keyword>
<keyword evidence="1" id="KW-0175">Coiled coil</keyword>
<evidence type="ECO:0000256" key="3">
    <source>
        <dbReference type="SAM" id="Phobius"/>
    </source>
</evidence>
<feature type="region of interest" description="Disordered" evidence="2">
    <location>
        <begin position="126"/>
        <end position="159"/>
    </location>
</feature>
<gene>
    <name evidence="5" type="ORF">RNJ44_03177</name>
</gene>
<dbReference type="SUPFAM" id="SSF49879">
    <property type="entry name" value="SMAD/FHA domain"/>
    <property type="match status" value="1"/>
</dbReference>
<dbReference type="SMART" id="SM00240">
    <property type="entry name" value="FHA"/>
    <property type="match status" value="1"/>
</dbReference>
<feature type="compositionally biased region" description="Low complexity" evidence="2">
    <location>
        <begin position="128"/>
        <end position="151"/>
    </location>
</feature>
<dbReference type="Pfam" id="PF00498">
    <property type="entry name" value="FHA"/>
    <property type="match status" value="1"/>
</dbReference>
<feature type="region of interest" description="Disordered" evidence="2">
    <location>
        <begin position="25"/>
        <end position="84"/>
    </location>
</feature>
<keyword evidence="3" id="KW-1133">Transmembrane helix</keyword>
<feature type="compositionally biased region" description="Basic and acidic residues" evidence="2">
    <location>
        <begin position="61"/>
        <end position="80"/>
    </location>
</feature>
<feature type="coiled-coil region" evidence="1">
    <location>
        <begin position="399"/>
        <end position="433"/>
    </location>
</feature>
<name>A0ABR4NZ12_9SACH</name>
<proteinExistence type="predicted"/>
<dbReference type="InterPro" id="IPR000253">
    <property type="entry name" value="FHA_dom"/>
</dbReference>
<evidence type="ECO:0000259" key="4">
    <source>
        <dbReference type="PROSITE" id="PS50006"/>
    </source>
</evidence>